<dbReference type="Proteomes" id="UP000221011">
    <property type="component" value="Chromosome"/>
</dbReference>
<dbReference type="KEGG" id="sfk:KY5_3743"/>
<accession>A0A291QAP3</accession>
<dbReference type="AlphaFoldDB" id="A0A291QAP3"/>
<dbReference type="EMBL" id="CP022685">
    <property type="protein sequence ID" value="ATL28761.1"/>
    <property type="molecule type" value="Genomic_DNA"/>
</dbReference>
<evidence type="ECO:0000256" key="1">
    <source>
        <dbReference type="SAM" id="Phobius"/>
    </source>
</evidence>
<feature type="transmembrane region" description="Helical" evidence="1">
    <location>
        <begin position="77"/>
        <end position="102"/>
    </location>
</feature>
<evidence type="ECO:0000313" key="2">
    <source>
        <dbReference type="EMBL" id="ATL28761.1"/>
    </source>
</evidence>
<gene>
    <name evidence="2" type="ORF">KY5_3743</name>
</gene>
<protein>
    <recommendedName>
        <fullName evidence="4">Integral membrane protein</fullName>
    </recommendedName>
</protein>
<name>A0A291QAP3_9ACTN</name>
<organism evidence="2 3">
    <name type="scientific">Streptomyces formicae</name>
    <dbReference type="NCBI Taxonomy" id="1616117"/>
    <lineage>
        <taxon>Bacteria</taxon>
        <taxon>Bacillati</taxon>
        <taxon>Actinomycetota</taxon>
        <taxon>Actinomycetes</taxon>
        <taxon>Kitasatosporales</taxon>
        <taxon>Streptomycetaceae</taxon>
        <taxon>Streptomyces</taxon>
    </lineage>
</organism>
<proteinExistence type="predicted"/>
<keyword evidence="1" id="KW-1133">Transmembrane helix</keyword>
<keyword evidence="3" id="KW-1185">Reference proteome</keyword>
<feature type="transmembrane region" description="Helical" evidence="1">
    <location>
        <begin position="43"/>
        <end position="65"/>
    </location>
</feature>
<reference evidence="2 3" key="1">
    <citation type="submission" date="2017-08" db="EMBL/GenBank/DDBJ databases">
        <title>Complete Genome Sequence of Streptomyces formicae KY5, the formicamycin producer.</title>
        <authorList>
            <person name="Holmes N.A."/>
            <person name="Devine R."/>
            <person name="Qin Z."/>
            <person name="Seipke R.F."/>
            <person name="Wilkinson B."/>
            <person name="Hutchings M.I."/>
        </authorList>
    </citation>
    <scope>NUCLEOTIDE SEQUENCE [LARGE SCALE GENOMIC DNA]</scope>
    <source>
        <strain evidence="2 3">KY5</strain>
    </source>
</reference>
<keyword evidence="1" id="KW-0812">Transmembrane</keyword>
<evidence type="ECO:0000313" key="3">
    <source>
        <dbReference type="Proteomes" id="UP000221011"/>
    </source>
</evidence>
<keyword evidence="1" id="KW-0472">Membrane</keyword>
<evidence type="ECO:0008006" key="4">
    <source>
        <dbReference type="Google" id="ProtNLM"/>
    </source>
</evidence>
<sequence>MVPPGAVGCLLAVLAAAVGFGVWRHGAGPGLRGAFEGERDLTLLYVELPMLLFGLPALTLGTWRLTDSFLHHRAGPAARAVWSTVAAAVAVGLLAWAGLVWLNARVAPFTHPE</sequence>